<protein>
    <submittedName>
        <fullName evidence="6">AraC family transcriptional regulator</fullName>
    </submittedName>
</protein>
<evidence type="ECO:0000256" key="4">
    <source>
        <dbReference type="ARBA" id="ARBA00023163"/>
    </source>
</evidence>
<reference evidence="6 7" key="1">
    <citation type="submission" date="2023-08" db="EMBL/GenBank/DDBJ databases">
        <authorList>
            <person name="Girao M."/>
            <person name="Carvalho M.F."/>
        </authorList>
    </citation>
    <scope>NUCLEOTIDE SEQUENCE [LARGE SCALE GENOMIC DNA]</scope>
    <source>
        <strain evidence="6 7">CT-R113</strain>
    </source>
</reference>
<keyword evidence="4" id="KW-0804">Transcription</keyword>
<gene>
    <name evidence="6" type="ORF">Q8791_14925</name>
</gene>
<dbReference type="InterPro" id="IPR009057">
    <property type="entry name" value="Homeodomain-like_sf"/>
</dbReference>
<dbReference type="InterPro" id="IPR018062">
    <property type="entry name" value="HTH_AraC-typ_CS"/>
</dbReference>
<name>A0ABU7K8G5_9ACTN</name>
<dbReference type="Pfam" id="PF12833">
    <property type="entry name" value="HTH_18"/>
    <property type="match status" value="1"/>
</dbReference>
<dbReference type="PROSITE" id="PS01124">
    <property type="entry name" value="HTH_ARAC_FAMILY_2"/>
    <property type="match status" value="1"/>
</dbReference>
<dbReference type="SUPFAM" id="SSF51215">
    <property type="entry name" value="Regulatory protein AraC"/>
    <property type="match status" value="1"/>
</dbReference>
<organism evidence="6 7">
    <name type="scientific">Nocardiopsis codii</name>
    <dbReference type="NCBI Taxonomy" id="3065942"/>
    <lineage>
        <taxon>Bacteria</taxon>
        <taxon>Bacillati</taxon>
        <taxon>Actinomycetota</taxon>
        <taxon>Actinomycetes</taxon>
        <taxon>Streptosporangiales</taxon>
        <taxon>Nocardiopsidaceae</taxon>
        <taxon>Nocardiopsis</taxon>
    </lineage>
</organism>
<keyword evidence="7" id="KW-1185">Reference proteome</keyword>
<dbReference type="Pfam" id="PF02311">
    <property type="entry name" value="AraC_binding"/>
    <property type="match status" value="1"/>
</dbReference>
<evidence type="ECO:0000313" key="7">
    <source>
        <dbReference type="Proteomes" id="UP001356095"/>
    </source>
</evidence>
<dbReference type="PANTHER" id="PTHR46796:SF2">
    <property type="entry name" value="TRANSCRIPTIONAL REGULATORY PROTEIN"/>
    <property type="match status" value="1"/>
</dbReference>
<dbReference type="InterPro" id="IPR037923">
    <property type="entry name" value="HTH-like"/>
</dbReference>
<dbReference type="InterPro" id="IPR003313">
    <property type="entry name" value="AraC-bd"/>
</dbReference>
<dbReference type="InterPro" id="IPR018060">
    <property type="entry name" value="HTH_AraC"/>
</dbReference>
<dbReference type="SMART" id="SM00342">
    <property type="entry name" value="HTH_ARAC"/>
    <property type="match status" value="1"/>
</dbReference>
<keyword evidence="3" id="KW-0010">Activator</keyword>
<dbReference type="RefSeq" id="WP_330092296.1">
    <property type="nucleotide sequence ID" value="NZ_JAUZMY010000013.1"/>
</dbReference>
<comment type="caution">
    <text evidence="6">The sequence shown here is derived from an EMBL/GenBank/DDBJ whole genome shotgun (WGS) entry which is preliminary data.</text>
</comment>
<dbReference type="PANTHER" id="PTHR46796">
    <property type="entry name" value="HTH-TYPE TRANSCRIPTIONAL ACTIVATOR RHAS-RELATED"/>
    <property type="match status" value="1"/>
</dbReference>
<sequence length="283" mass="30315">MPSTTHPGVDDPGTESARYWRFSGLPGTELLTARFVTTSFTRHTHPTYTIGVITAGIEEYSHPGGKARVGPGGLAVVAPGEVHTGHAGIPEGWNYRVFYPSPEVMVDIARELGMRGTPVFTESGIHAPEVARVLASAHVAAEHGDRLTSSALARRGLGMLLSSHGRERAVEPAPHAARPEVARAREVLSARLLDPPTLDELAAQLGIGPFALSRAFRAAYGLPPHAYLNQVRVDRARALLVAGRRLGEVAAEVGFADQPHLTRHFKRHLGVPPGAYQRALLTS</sequence>
<feature type="domain" description="HTH araC/xylS-type" evidence="5">
    <location>
        <begin position="182"/>
        <end position="279"/>
    </location>
</feature>
<keyword evidence="1" id="KW-0805">Transcription regulation</keyword>
<accession>A0ABU7K8G5</accession>
<dbReference type="InterPro" id="IPR050204">
    <property type="entry name" value="AraC_XylS_family_regulators"/>
</dbReference>
<dbReference type="EMBL" id="JAUZMY010000013">
    <property type="protein sequence ID" value="MEE2038515.1"/>
    <property type="molecule type" value="Genomic_DNA"/>
</dbReference>
<proteinExistence type="predicted"/>
<dbReference type="PROSITE" id="PS00041">
    <property type="entry name" value="HTH_ARAC_FAMILY_1"/>
    <property type="match status" value="1"/>
</dbReference>
<evidence type="ECO:0000256" key="1">
    <source>
        <dbReference type="ARBA" id="ARBA00023015"/>
    </source>
</evidence>
<evidence type="ECO:0000313" key="6">
    <source>
        <dbReference type="EMBL" id="MEE2038515.1"/>
    </source>
</evidence>
<keyword evidence="2" id="KW-0238">DNA-binding</keyword>
<dbReference type="SUPFAM" id="SSF46689">
    <property type="entry name" value="Homeodomain-like"/>
    <property type="match status" value="2"/>
</dbReference>
<dbReference type="Gene3D" id="1.10.10.60">
    <property type="entry name" value="Homeodomain-like"/>
    <property type="match status" value="2"/>
</dbReference>
<dbReference type="Proteomes" id="UP001356095">
    <property type="component" value="Unassembled WGS sequence"/>
</dbReference>
<evidence type="ECO:0000259" key="5">
    <source>
        <dbReference type="PROSITE" id="PS01124"/>
    </source>
</evidence>
<evidence type="ECO:0000256" key="3">
    <source>
        <dbReference type="ARBA" id="ARBA00023159"/>
    </source>
</evidence>
<evidence type="ECO:0000256" key="2">
    <source>
        <dbReference type="ARBA" id="ARBA00023125"/>
    </source>
</evidence>